<dbReference type="VEuPathDB" id="FungiDB:FOC4_g10008873"/>
<dbReference type="InterPro" id="IPR050231">
    <property type="entry name" value="Iron_ascorbate_oxido_reductase"/>
</dbReference>
<dbReference type="PANTHER" id="PTHR47990">
    <property type="entry name" value="2-OXOGLUTARATE (2OG) AND FE(II)-DEPENDENT OXYGENASE SUPERFAMILY PROTEIN-RELATED"/>
    <property type="match status" value="1"/>
</dbReference>
<dbReference type="OrthoDB" id="288590at2759"/>
<dbReference type="VEuPathDB" id="FungiDB:HZS61_005461"/>
<dbReference type="PROSITE" id="PS51471">
    <property type="entry name" value="FE2OG_OXY"/>
    <property type="match status" value="1"/>
</dbReference>
<dbReference type="VEuPathDB" id="FungiDB:FOIG_09123"/>
<keyword evidence="2" id="KW-0560">Oxidoreductase</keyword>
<dbReference type="VEuPathDB" id="FungiDB:FOC1_g10009789"/>
<sequence length="370" mass="41603">MAQAETTELHLATATGYTTRTILCNPVRKAAASEIPVIDVSAIFSDSLAARQAVAREIHNAARNNGFFYIENHGMSSRVIDQAYCACLSFFRQDMNIKNRTDANNPESFNNGYRAPDTQRINANEGIDLLESYAVGYDPRIGPSITNPSNIPAQAAQHYAPGGHPWEHTGNVPYFKNAITSYFQECLKLARSLTRVFALSLNLAEDFFDDKVKYPEASFELNYYPTLEVDSQMQGSEDASVRLSIGSHTDWQLFTILWQDKVGGLQVLTKNGQWIHAPPLDGTLVVNVADYLQRMTNDKYVSAVHRARNISGRERVSIPFFWGFGLSESCGVLDSCLEEGEERKYEEIKCLDWLNLRTSYMLDIGRDRKI</sequence>
<dbReference type="Gene3D" id="2.60.120.330">
    <property type="entry name" value="B-lactam Antibiotic, Isopenicillin N Synthase, Chain"/>
    <property type="match status" value="1"/>
</dbReference>
<accession>A0A420MD92</accession>
<dbReference type="VEuPathDB" id="FungiDB:FOZG_10288"/>
<gene>
    <name evidence="4" type="ORF">BFJ69_g15765</name>
</gene>
<evidence type="ECO:0000259" key="3">
    <source>
        <dbReference type="PROSITE" id="PS51471"/>
    </source>
</evidence>
<dbReference type="GO" id="GO:0046872">
    <property type="term" value="F:metal ion binding"/>
    <property type="evidence" value="ECO:0007669"/>
    <property type="project" value="UniProtKB-KW"/>
</dbReference>
<dbReference type="InterPro" id="IPR044861">
    <property type="entry name" value="IPNS-like_FE2OG_OXY"/>
</dbReference>
<feature type="domain" description="Fe2OG dioxygenase" evidence="3">
    <location>
        <begin position="214"/>
        <end position="324"/>
    </location>
</feature>
<dbReference type="GO" id="GO:0016491">
    <property type="term" value="F:oxidoreductase activity"/>
    <property type="evidence" value="ECO:0007669"/>
    <property type="project" value="UniProtKB-KW"/>
</dbReference>
<dbReference type="Pfam" id="PF03171">
    <property type="entry name" value="2OG-FeII_Oxy"/>
    <property type="match status" value="1"/>
</dbReference>
<dbReference type="Proteomes" id="UP000285084">
    <property type="component" value="Unassembled WGS sequence"/>
</dbReference>
<protein>
    <recommendedName>
        <fullName evidence="3">Fe2OG dioxygenase domain-containing protein</fullName>
    </recommendedName>
</protein>
<organism evidence="4 5">
    <name type="scientific">Fusarium oxysporum</name>
    <name type="common">Fusarium vascular wilt</name>
    <dbReference type="NCBI Taxonomy" id="5507"/>
    <lineage>
        <taxon>Eukaryota</taxon>
        <taxon>Fungi</taxon>
        <taxon>Dikarya</taxon>
        <taxon>Ascomycota</taxon>
        <taxon>Pezizomycotina</taxon>
        <taxon>Sordariomycetes</taxon>
        <taxon>Hypocreomycetidae</taxon>
        <taxon>Hypocreales</taxon>
        <taxon>Nectriaceae</taxon>
        <taxon>Fusarium</taxon>
        <taxon>Fusarium oxysporum species complex</taxon>
    </lineage>
</organism>
<name>A0A420MD92_FUSOX</name>
<dbReference type="InterPro" id="IPR027443">
    <property type="entry name" value="IPNS-like_sf"/>
</dbReference>
<dbReference type="VEuPathDB" id="FungiDB:FOMG_07577"/>
<dbReference type="Pfam" id="PF14226">
    <property type="entry name" value="DIOX_N"/>
    <property type="match status" value="1"/>
</dbReference>
<proteinExistence type="inferred from homology"/>
<evidence type="ECO:0000313" key="5">
    <source>
        <dbReference type="Proteomes" id="UP000285084"/>
    </source>
</evidence>
<dbReference type="VEuPathDB" id="FungiDB:FOXG_10772"/>
<dbReference type="PRINTS" id="PR00682">
    <property type="entry name" value="IPNSYNTHASE"/>
</dbReference>
<dbReference type="InterPro" id="IPR026992">
    <property type="entry name" value="DIOX_N"/>
</dbReference>
<comment type="similarity">
    <text evidence="1 2">Belongs to the iron/ascorbate-dependent oxidoreductase family.</text>
</comment>
<evidence type="ECO:0000256" key="2">
    <source>
        <dbReference type="RuleBase" id="RU003682"/>
    </source>
</evidence>
<dbReference type="InterPro" id="IPR005123">
    <property type="entry name" value="Oxoglu/Fe-dep_dioxygenase_dom"/>
</dbReference>
<dbReference type="GO" id="GO:0044283">
    <property type="term" value="P:small molecule biosynthetic process"/>
    <property type="evidence" value="ECO:0007669"/>
    <property type="project" value="UniProtKB-ARBA"/>
</dbReference>
<comment type="caution">
    <text evidence="4">The sequence shown here is derived from an EMBL/GenBank/DDBJ whole genome shotgun (WGS) entry which is preliminary data.</text>
</comment>
<keyword evidence="2" id="KW-0479">Metal-binding</keyword>
<dbReference type="EMBL" id="MRCX01000332">
    <property type="protein sequence ID" value="RKK66032.1"/>
    <property type="molecule type" value="Genomic_DNA"/>
</dbReference>
<evidence type="ECO:0000256" key="1">
    <source>
        <dbReference type="ARBA" id="ARBA00008056"/>
    </source>
</evidence>
<keyword evidence="2" id="KW-0408">Iron</keyword>
<reference evidence="4 5" key="1">
    <citation type="journal article" date="2018" name="Sci. Rep.">
        <title>Characterisation of pathogen-specific regions and novel effector candidates in Fusarium oxysporum f. sp. cepae.</title>
        <authorList>
            <person name="Armitage A.D."/>
            <person name="Taylor A."/>
            <person name="Sobczyk M.K."/>
            <person name="Baxter L."/>
            <person name="Greenfield B.P."/>
            <person name="Bates H.J."/>
            <person name="Wilson F."/>
            <person name="Jackson A.C."/>
            <person name="Ott S."/>
            <person name="Harrison R.J."/>
            <person name="Clarkson J.P."/>
        </authorList>
    </citation>
    <scope>NUCLEOTIDE SEQUENCE [LARGE SCALE GENOMIC DNA]</scope>
    <source>
        <strain evidence="4 5">Fo_A13</strain>
    </source>
</reference>
<dbReference type="SUPFAM" id="SSF51197">
    <property type="entry name" value="Clavaminate synthase-like"/>
    <property type="match status" value="1"/>
</dbReference>
<dbReference type="AlphaFoldDB" id="A0A420MD92"/>
<evidence type="ECO:0000313" key="4">
    <source>
        <dbReference type="EMBL" id="RKK66032.1"/>
    </source>
</evidence>